<reference evidence="1" key="1">
    <citation type="submission" date="2020-05" db="EMBL/GenBank/DDBJ databases">
        <authorList>
            <person name="Chiriac C."/>
            <person name="Salcher M."/>
            <person name="Ghai R."/>
            <person name="Kavagutti S V."/>
        </authorList>
    </citation>
    <scope>NUCLEOTIDE SEQUENCE</scope>
</reference>
<name>A0A6J7WK04_9CAUD</name>
<proteinExistence type="predicted"/>
<evidence type="ECO:0000313" key="1">
    <source>
        <dbReference type="EMBL" id="CAB5214237.1"/>
    </source>
</evidence>
<organism evidence="1">
    <name type="scientific">uncultured Caudovirales phage</name>
    <dbReference type="NCBI Taxonomy" id="2100421"/>
    <lineage>
        <taxon>Viruses</taxon>
        <taxon>Duplodnaviria</taxon>
        <taxon>Heunggongvirae</taxon>
        <taxon>Uroviricota</taxon>
        <taxon>Caudoviricetes</taxon>
        <taxon>Peduoviridae</taxon>
        <taxon>Maltschvirus</taxon>
        <taxon>Maltschvirus maltsch</taxon>
    </lineage>
</organism>
<protein>
    <submittedName>
        <fullName evidence="1">Uncharacterized protein</fullName>
    </submittedName>
</protein>
<accession>A0A6J7WK04</accession>
<dbReference type="EMBL" id="LR798240">
    <property type="protein sequence ID" value="CAB5214237.1"/>
    <property type="molecule type" value="Genomic_DNA"/>
</dbReference>
<gene>
    <name evidence="1" type="ORF">UFOVP193_43</name>
</gene>
<sequence length="123" mass="14268">MICPKCGYTEGNHVQTKKSDKEFYLEFWGYTLGTSEAEQAWKEKQEMVAREAPMVMSDIEGYVSQVDGTWIKSRSHHRSHLKQHKMIELGNDVITQHKPAEVSKKSQEARKRQIAELAYAKLR</sequence>